<dbReference type="OrthoDB" id="4303211at2"/>
<organism evidence="1 2">
    <name type="scientific">Nonomuraea jiangxiensis</name>
    <dbReference type="NCBI Taxonomy" id="633440"/>
    <lineage>
        <taxon>Bacteria</taxon>
        <taxon>Bacillati</taxon>
        <taxon>Actinomycetota</taxon>
        <taxon>Actinomycetes</taxon>
        <taxon>Streptosporangiales</taxon>
        <taxon>Streptosporangiaceae</taxon>
        <taxon>Nonomuraea</taxon>
    </lineage>
</organism>
<name>A0A1G8XU38_9ACTN</name>
<dbReference type="Proteomes" id="UP000199202">
    <property type="component" value="Unassembled WGS sequence"/>
</dbReference>
<keyword evidence="2" id="KW-1185">Reference proteome</keyword>
<proteinExistence type="predicted"/>
<gene>
    <name evidence="1" type="ORF">SAMN05421869_11374</name>
</gene>
<dbReference type="EMBL" id="FNDJ01000013">
    <property type="protein sequence ID" value="SDJ93976.1"/>
    <property type="molecule type" value="Genomic_DNA"/>
</dbReference>
<protein>
    <submittedName>
        <fullName evidence="1">Uncharacterized protein</fullName>
    </submittedName>
</protein>
<sequence>MRRKRITTTTDHNPDGWPLAPYDHGYPGVHRCGSILARTIDGQRACQQIAVWRIRTRGRNFQRTGYYCDSDLPDDDGPAAA</sequence>
<accession>A0A1G8XU38</accession>
<evidence type="ECO:0000313" key="2">
    <source>
        <dbReference type="Proteomes" id="UP000199202"/>
    </source>
</evidence>
<dbReference type="RefSeq" id="WP_090937310.1">
    <property type="nucleotide sequence ID" value="NZ_FNDJ01000013.1"/>
</dbReference>
<dbReference type="STRING" id="633440.SAMN05421869_11374"/>
<dbReference type="AlphaFoldDB" id="A0A1G8XU38"/>
<reference evidence="1 2" key="1">
    <citation type="submission" date="2016-10" db="EMBL/GenBank/DDBJ databases">
        <authorList>
            <person name="de Groot N.N."/>
        </authorList>
    </citation>
    <scope>NUCLEOTIDE SEQUENCE [LARGE SCALE GENOMIC DNA]</scope>
    <source>
        <strain evidence="1 2">CGMCC 4.6533</strain>
    </source>
</reference>
<evidence type="ECO:0000313" key="1">
    <source>
        <dbReference type="EMBL" id="SDJ93976.1"/>
    </source>
</evidence>